<dbReference type="InterPro" id="IPR011032">
    <property type="entry name" value="GroES-like_sf"/>
</dbReference>
<organism evidence="7 8">
    <name type="scientific">Pseudonocardia sediminis</name>
    <dbReference type="NCBI Taxonomy" id="1397368"/>
    <lineage>
        <taxon>Bacteria</taxon>
        <taxon>Bacillati</taxon>
        <taxon>Actinomycetota</taxon>
        <taxon>Actinomycetes</taxon>
        <taxon>Pseudonocardiales</taxon>
        <taxon>Pseudonocardiaceae</taxon>
        <taxon>Pseudonocardia</taxon>
    </lineage>
</organism>
<evidence type="ECO:0000256" key="3">
    <source>
        <dbReference type="ARBA" id="ARBA00022833"/>
    </source>
</evidence>
<dbReference type="EMBL" id="SHKL01000001">
    <property type="protein sequence ID" value="RZT85385.1"/>
    <property type="molecule type" value="Genomic_DNA"/>
</dbReference>
<reference evidence="7 8" key="1">
    <citation type="submission" date="2019-02" db="EMBL/GenBank/DDBJ databases">
        <title>Sequencing the genomes of 1000 actinobacteria strains.</title>
        <authorList>
            <person name="Klenk H.-P."/>
        </authorList>
    </citation>
    <scope>NUCLEOTIDE SEQUENCE [LARGE SCALE GENOMIC DNA]</scope>
    <source>
        <strain evidence="7 8">DSM 45779</strain>
    </source>
</reference>
<comment type="similarity">
    <text evidence="5">Belongs to the zinc-containing alcohol dehydrogenase family.</text>
</comment>
<comment type="cofactor">
    <cofactor evidence="1 5">
        <name>Zn(2+)</name>
        <dbReference type="ChEBI" id="CHEBI:29105"/>
    </cofactor>
</comment>
<dbReference type="RefSeq" id="WP_130289852.1">
    <property type="nucleotide sequence ID" value="NZ_SHKL01000001.1"/>
</dbReference>
<evidence type="ECO:0000259" key="6">
    <source>
        <dbReference type="SMART" id="SM00829"/>
    </source>
</evidence>
<evidence type="ECO:0000313" key="7">
    <source>
        <dbReference type="EMBL" id="RZT85385.1"/>
    </source>
</evidence>
<dbReference type="OrthoDB" id="5295340at2"/>
<dbReference type="PANTHER" id="PTHR43401:SF5">
    <property type="entry name" value="ALCOHOL DEHYDROGENASE-RELATED"/>
    <property type="match status" value="1"/>
</dbReference>
<keyword evidence="8" id="KW-1185">Reference proteome</keyword>
<dbReference type="GO" id="GO:0008270">
    <property type="term" value="F:zinc ion binding"/>
    <property type="evidence" value="ECO:0007669"/>
    <property type="project" value="InterPro"/>
</dbReference>
<dbReference type="InterPro" id="IPR020843">
    <property type="entry name" value="ER"/>
</dbReference>
<dbReference type="InterPro" id="IPR013154">
    <property type="entry name" value="ADH-like_N"/>
</dbReference>
<gene>
    <name evidence="7" type="ORF">EV383_2250</name>
</gene>
<dbReference type="SMART" id="SM00829">
    <property type="entry name" value="PKS_ER"/>
    <property type="match status" value="1"/>
</dbReference>
<dbReference type="Proteomes" id="UP000291591">
    <property type="component" value="Unassembled WGS sequence"/>
</dbReference>
<dbReference type="InterPro" id="IPR002328">
    <property type="entry name" value="ADH_Zn_CS"/>
</dbReference>
<proteinExistence type="inferred from homology"/>
<keyword evidence="3 5" id="KW-0862">Zinc</keyword>
<dbReference type="AlphaFoldDB" id="A0A4Q7UUG1"/>
<keyword evidence="4" id="KW-0560">Oxidoreductase</keyword>
<dbReference type="SUPFAM" id="SSF51735">
    <property type="entry name" value="NAD(P)-binding Rossmann-fold domains"/>
    <property type="match status" value="1"/>
</dbReference>
<dbReference type="PROSITE" id="PS00059">
    <property type="entry name" value="ADH_ZINC"/>
    <property type="match status" value="1"/>
</dbReference>
<dbReference type="Pfam" id="PF08240">
    <property type="entry name" value="ADH_N"/>
    <property type="match status" value="1"/>
</dbReference>
<evidence type="ECO:0000313" key="8">
    <source>
        <dbReference type="Proteomes" id="UP000291591"/>
    </source>
</evidence>
<keyword evidence="2 5" id="KW-0479">Metal-binding</keyword>
<dbReference type="PANTHER" id="PTHR43401">
    <property type="entry name" value="L-THREONINE 3-DEHYDROGENASE"/>
    <property type="match status" value="1"/>
</dbReference>
<feature type="domain" description="Enoyl reductase (ER)" evidence="6">
    <location>
        <begin position="10"/>
        <end position="342"/>
    </location>
</feature>
<accession>A0A4Q7UUG1</accession>
<dbReference type="InterPro" id="IPR050129">
    <property type="entry name" value="Zn_alcohol_dh"/>
</dbReference>
<sequence length="344" mass="34968">MRAVLIESFGVTPVVTDVPEPTPTRDGVVVRVQATGLCRSDFHAFSGHDDGVTLPHVPGHELVGVVTEVGPDVRRVRVGDRITTPFVCGCGACDECRAGNAQVCPNQEQPGFTHAGSFAELVEVRHADVNAVTVPGSADAAGAALLGCRLATSFRALAQAGTGPGDTVLVIGCGGVGLSAVMIARALGAEVVAVDLDAAALRRATELGAGHAVGIAGLSPDDARDAVRAATGGDGASVAVEGIGNESALALGLRSLRRRGTLVQVGLFAAEPRVPVPDMIARELRLIGSHGMAAADYPAMMAMVADGRLHPERLVSRRITLDEAPAALAGLDGHAADGVAVITF</sequence>
<evidence type="ECO:0000256" key="1">
    <source>
        <dbReference type="ARBA" id="ARBA00001947"/>
    </source>
</evidence>
<evidence type="ECO:0000256" key="2">
    <source>
        <dbReference type="ARBA" id="ARBA00022723"/>
    </source>
</evidence>
<evidence type="ECO:0000256" key="5">
    <source>
        <dbReference type="RuleBase" id="RU361277"/>
    </source>
</evidence>
<dbReference type="Pfam" id="PF00107">
    <property type="entry name" value="ADH_zinc_N"/>
    <property type="match status" value="1"/>
</dbReference>
<comment type="caution">
    <text evidence="7">The sequence shown here is derived from an EMBL/GenBank/DDBJ whole genome shotgun (WGS) entry which is preliminary data.</text>
</comment>
<dbReference type="Gene3D" id="3.40.50.720">
    <property type="entry name" value="NAD(P)-binding Rossmann-like Domain"/>
    <property type="match status" value="1"/>
</dbReference>
<dbReference type="InterPro" id="IPR013149">
    <property type="entry name" value="ADH-like_C"/>
</dbReference>
<dbReference type="SUPFAM" id="SSF50129">
    <property type="entry name" value="GroES-like"/>
    <property type="match status" value="1"/>
</dbReference>
<dbReference type="InterPro" id="IPR036291">
    <property type="entry name" value="NAD(P)-bd_dom_sf"/>
</dbReference>
<dbReference type="GO" id="GO:0016491">
    <property type="term" value="F:oxidoreductase activity"/>
    <property type="evidence" value="ECO:0007669"/>
    <property type="project" value="UniProtKB-KW"/>
</dbReference>
<name>A0A4Q7UUG1_PSEST</name>
<protein>
    <submittedName>
        <fullName evidence="7">Alcohol dehydrogenase</fullName>
    </submittedName>
</protein>
<dbReference type="Gene3D" id="3.90.180.10">
    <property type="entry name" value="Medium-chain alcohol dehydrogenases, catalytic domain"/>
    <property type="match status" value="1"/>
</dbReference>
<evidence type="ECO:0000256" key="4">
    <source>
        <dbReference type="ARBA" id="ARBA00023002"/>
    </source>
</evidence>